<protein>
    <recommendedName>
        <fullName evidence="7">Cystatin domain-containing protein</fullName>
    </recommendedName>
</protein>
<dbReference type="PRINTS" id="PR00295">
    <property type="entry name" value="STEFINA"/>
</dbReference>
<accession>A0AAV2T857</accession>
<dbReference type="Pfam" id="PF00031">
    <property type="entry name" value="Cystatin"/>
    <property type="match status" value="1"/>
</dbReference>
<evidence type="ECO:0000256" key="3">
    <source>
        <dbReference type="ARBA" id="ARBA00022490"/>
    </source>
</evidence>
<dbReference type="AlphaFoldDB" id="A0AAV2T857"/>
<keyword evidence="6" id="KW-0732">Signal</keyword>
<feature type="chain" id="PRO_5043337724" description="Cystatin domain-containing protein" evidence="6">
    <location>
        <begin position="22"/>
        <end position="126"/>
    </location>
</feature>
<organism evidence="8 9">
    <name type="scientific">Calicophoron daubneyi</name>
    <name type="common">Rumen fluke</name>
    <name type="synonym">Paramphistomum daubneyi</name>
    <dbReference type="NCBI Taxonomy" id="300641"/>
    <lineage>
        <taxon>Eukaryota</taxon>
        <taxon>Metazoa</taxon>
        <taxon>Spiralia</taxon>
        <taxon>Lophotrochozoa</taxon>
        <taxon>Platyhelminthes</taxon>
        <taxon>Trematoda</taxon>
        <taxon>Digenea</taxon>
        <taxon>Plagiorchiida</taxon>
        <taxon>Pronocephalata</taxon>
        <taxon>Paramphistomoidea</taxon>
        <taxon>Paramphistomidae</taxon>
        <taxon>Calicophoron</taxon>
    </lineage>
</organism>
<dbReference type="EMBL" id="CAXLJL010000123">
    <property type="protein sequence ID" value="CAL5132209.1"/>
    <property type="molecule type" value="Genomic_DNA"/>
</dbReference>
<keyword evidence="5" id="KW-0789">Thiol protease inhibitor</keyword>
<evidence type="ECO:0000256" key="2">
    <source>
        <dbReference type="ARBA" id="ARBA00009403"/>
    </source>
</evidence>
<evidence type="ECO:0000313" key="9">
    <source>
        <dbReference type="Proteomes" id="UP001497525"/>
    </source>
</evidence>
<dbReference type="InterPro" id="IPR046350">
    <property type="entry name" value="Cystatin_sf"/>
</dbReference>
<proteinExistence type="inferred from homology"/>
<evidence type="ECO:0000256" key="5">
    <source>
        <dbReference type="ARBA" id="ARBA00022704"/>
    </source>
</evidence>
<dbReference type="CDD" id="cd00042">
    <property type="entry name" value="CY"/>
    <property type="match status" value="1"/>
</dbReference>
<dbReference type="GO" id="GO:0005829">
    <property type="term" value="C:cytosol"/>
    <property type="evidence" value="ECO:0007669"/>
    <property type="project" value="TreeGrafter"/>
</dbReference>
<dbReference type="InterPro" id="IPR000010">
    <property type="entry name" value="Cystatin_dom"/>
</dbReference>
<dbReference type="InterPro" id="IPR001713">
    <property type="entry name" value="Prot_inh_stefin"/>
</dbReference>
<feature type="domain" description="Cystatin" evidence="7">
    <location>
        <begin position="64"/>
        <end position="114"/>
    </location>
</feature>
<dbReference type="SUPFAM" id="SSF54403">
    <property type="entry name" value="Cystatin/monellin"/>
    <property type="match status" value="1"/>
</dbReference>
<gene>
    <name evidence="8" type="ORF">CDAUBV1_LOCUS5052</name>
</gene>
<evidence type="ECO:0000256" key="4">
    <source>
        <dbReference type="ARBA" id="ARBA00022690"/>
    </source>
</evidence>
<evidence type="ECO:0000256" key="6">
    <source>
        <dbReference type="SAM" id="SignalP"/>
    </source>
</evidence>
<dbReference type="PANTHER" id="PTHR11414:SF21">
    <property type="entry name" value="CYSTATIN 14A, TANDEM DUPLICATE 1-RELATED"/>
    <property type="match status" value="1"/>
</dbReference>
<comment type="similarity">
    <text evidence="2">Belongs to the cystatin family.</text>
</comment>
<evidence type="ECO:0000256" key="1">
    <source>
        <dbReference type="ARBA" id="ARBA00004496"/>
    </source>
</evidence>
<comment type="caution">
    <text evidence="8">The sequence shown here is derived from an EMBL/GenBank/DDBJ whole genome shotgun (WGS) entry which is preliminary data.</text>
</comment>
<dbReference type="Gene3D" id="3.10.450.10">
    <property type="match status" value="1"/>
</dbReference>
<dbReference type="GO" id="GO:0004869">
    <property type="term" value="F:cysteine-type endopeptidase inhibitor activity"/>
    <property type="evidence" value="ECO:0007669"/>
    <property type="project" value="UniProtKB-KW"/>
</dbReference>
<evidence type="ECO:0000313" key="8">
    <source>
        <dbReference type="EMBL" id="CAL5132209.1"/>
    </source>
</evidence>
<name>A0AAV2T857_CALDB</name>
<keyword evidence="4" id="KW-0646">Protease inhibitor</keyword>
<sequence length="126" mass="14426">MFTLQLLLPIISFCLIHLTFSHLKGPNMRCGGCSPEATPSVEEKVQIEKLLREELYTQLGRQPSMIKVISLTRQSVAGTNYFVKVQIGQNDFIHARVFEALPCNGGQWELHSIEQYRRANDPIEYF</sequence>
<feature type="signal peptide" evidence="6">
    <location>
        <begin position="1"/>
        <end position="21"/>
    </location>
</feature>
<dbReference type="PANTHER" id="PTHR11414">
    <property type="entry name" value="CYSTATIN FAMILY MEMBER"/>
    <property type="match status" value="1"/>
</dbReference>
<dbReference type="Proteomes" id="UP001497525">
    <property type="component" value="Unassembled WGS sequence"/>
</dbReference>
<keyword evidence="3" id="KW-0963">Cytoplasm</keyword>
<evidence type="ECO:0000259" key="7">
    <source>
        <dbReference type="Pfam" id="PF00031"/>
    </source>
</evidence>
<comment type="subcellular location">
    <subcellularLocation>
        <location evidence="1">Cytoplasm</location>
    </subcellularLocation>
</comment>
<reference evidence="8" key="1">
    <citation type="submission" date="2024-06" db="EMBL/GenBank/DDBJ databases">
        <authorList>
            <person name="Liu X."/>
            <person name="Lenzi L."/>
            <person name="Haldenby T S."/>
            <person name="Uol C."/>
        </authorList>
    </citation>
    <scope>NUCLEOTIDE SEQUENCE</scope>
</reference>